<reference evidence="1" key="1">
    <citation type="journal article" date="2015" name="Nature">
        <title>Complex archaea that bridge the gap between prokaryotes and eukaryotes.</title>
        <authorList>
            <person name="Spang A."/>
            <person name="Saw J.H."/>
            <person name="Jorgensen S.L."/>
            <person name="Zaremba-Niedzwiedzka K."/>
            <person name="Martijn J."/>
            <person name="Lind A.E."/>
            <person name="van Eijk R."/>
            <person name="Schleper C."/>
            <person name="Guy L."/>
            <person name="Ettema T.J."/>
        </authorList>
    </citation>
    <scope>NUCLEOTIDE SEQUENCE</scope>
</reference>
<accession>A0A0F9FR42</accession>
<protein>
    <submittedName>
        <fullName evidence="1">Uncharacterized protein</fullName>
    </submittedName>
</protein>
<name>A0A0F9FR42_9ZZZZ</name>
<comment type="caution">
    <text evidence="1">The sequence shown here is derived from an EMBL/GenBank/DDBJ whole genome shotgun (WGS) entry which is preliminary data.</text>
</comment>
<evidence type="ECO:0000313" key="1">
    <source>
        <dbReference type="EMBL" id="KKL59790.1"/>
    </source>
</evidence>
<gene>
    <name evidence="1" type="ORF">LCGC14_2211810</name>
</gene>
<sequence length="60" mass="6897">MIEGARPTFRLSMRAGLTAIIAMCVTEKSRLLGTQKTQTYKNLISYSRLKEITTEYNQIR</sequence>
<dbReference type="EMBL" id="LAZR01029366">
    <property type="protein sequence ID" value="KKL59790.1"/>
    <property type="molecule type" value="Genomic_DNA"/>
</dbReference>
<proteinExistence type="predicted"/>
<organism evidence="1">
    <name type="scientific">marine sediment metagenome</name>
    <dbReference type="NCBI Taxonomy" id="412755"/>
    <lineage>
        <taxon>unclassified sequences</taxon>
        <taxon>metagenomes</taxon>
        <taxon>ecological metagenomes</taxon>
    </lineage>
</organism>
<dbReference type="AlphaFoldDB" id="A0A0F9FR42"/>